<evidence type="ECO:0000256" key="1">
    <source>
        <dbReference type="SAM" id="SignalP"/>
    </source>
</evidence>
<dbReference type="RefSeq" id="WP_146654286.1">
    <property type="nucleotide sequence ID" value="NZ_CP012333.1"/>
</dbReference>
<dbReference type="Proteomes" id="UP000064967">
    <property type="component" value="Chromosome"/>
</dbReference>
<evidence type="ECO:0000313" key="2">
    <source>
        <dbReference type="EMBL" id="AKV03528.1"/>
    </source>
</evidence>
<name>A0A0K1QCS3_9BACT</name>
<proteinExistence type="predicted"/>
<sequence length="215" mass="23218">MTRKLAAILACAACSATATTLATSAHAEPHVGIDWGKLLVDIDHYARTGSENPDRANAASSGRVALLQSERFGQPLTQNSGNAWFGVAPSVSFVARDWGQTYRLAGDRLSLVDGMRLSSSTRMVLTRVRLSNTRVTPFAQLGVGQWRTDTTILPFTPRSIEIAAQIGGGVEAQISRNWQIACEAGGTLLIRDEREADAIPTTKMWSTMLASRIVF</sequence>
<feature type="chain" id="PRO_5005467181" description="Outer membrane protein beta-barrel domain-containing protein" evidence="1">
    <location>
        <begin position="28"/>
        <end position="215"/>
    </location>
</feature>
<feature type="signal peptide" evidence="1">
    <location>
        <begin position="1"/>
        <end position="27"/>
    </location>
</feature>
<dbReference type="InterPro" id="IPR011250">
    <property type="entry name" value="OMP/PagP_B-barrel"/>
</dbReference>
<dbReference type="SUPFAM" id="SSF56925">
    <property type="entry name" value="OMPA-like"/>
    <property type="match status" value="1"/>
</dbReference>
<dbReference type="AlphaFoldDB" id="A0A0K1QCS3"/>
<dbReference type="EMBL" id="CP012333">
    <property type="protein sequence ID" value="AKV03528.1"/>
    <property type="molecule type" value="Genomic_DNA"/>
</dbReference>
<organism evidence="2 3">
    <name type="scientific">Labilithrix luteola</name>
    <dbReference type="NCBI Taxonomy" id="1391654"/>
    <lineage>
        <taxon>Bacteria</taxon>
        <taxon>Pseudomonadati</taxon>
        <taxon>Myxococcota</taxon>
        <taxon>Polyangia</taxon>
        <taxon>Polyangiales</taxon>
        <taxon>Labilitrichaceae</taxon>
        <taxon>Labilithrix</taxon>
    </lineage>
</organism>
<keyword evidence="3" id="KW-1185">Reference proteome</keyword>
<accession>A0A0K1QCS3</accession>
<evidence type="ECO:0000313" key="3">
    <source>
        <dbReference type="Proteomes" id="UP000064967"/>
    </source>
</evidence>
<keyword evidence="1" id="KW-0732">Signal</keyword>
<dbReference type="Gene3D" id="2.40.160.20">
    <property type="match status" value="1"/>
</dbReference>
<protein>
    <recommendedName>
        <fullName evidence="4">Outer membrane protein beta-barrel domain-containing protein</fullName>
    </recommendedName>
</protein>
<gene>
    <name evidence="2" type="ORF">AKJ09_10191</name>
</gene>
<dbReference type="KEGG" id="llu:AKJ09_10191"/>
<evidence type="ECO:0008006" key="4">
    <source>
        <dbReference type="Google" id="ProtNLM"/>
    </source>
</evidence>
<reference evidence="2 3" key="1">
    <citation type="submission" date="2015-08" db="EMBL/GenBank/DDBJ databases">
        <authorList>
            <person name="Babu N.S."/>
            <person name="Beckwith C.J."/>
            <person name="Beseler K.G."/>
            <person name="Brison A."/>
            <person name="Carone J.V."/>
            <person name="Caskin T.P."/>
            <person name="Diamond M."/>
            <person name="Durham M.E."/>
            <person name="Foxe J.M."/>
            <person name="Go M."/>
            <person name="Henderson B.A."/>
            <person name="Jones I.B."/>
            <person name="McGettigan J.A."/>
            <person name="Micheletti S.J."/>
            <person name="Nasrallah M.E."/>
            <person name="Ortiz D."/>
            <person name="Piller C.R."/>
            <person name="Privatt S.R."/>
            <person name="Schneider S.L."/>
            <person name="Sharp S."/>
            <person name="Smith T.C."/>
            <person name="Stanton J.D."/>
            <person name="Ullery H.E."/>
            <person name="Wilson R.J."/>
            <person name="Serrano M.G."/>
            <person name="Buck G."/>
            <person name="Lee V."/>
            <person name="Wang Y."/>
            <person name="Carvalho R."/>
            <person name="Voegtly L."/>
            <person name="Shi R."/>
            <person name="Duckworth R."/>
            <person name="Johnson A."/>
            <person name="Loviza R."/>
            <person name="Walstead R."/>
            <person name="Shah Z."/>
            <person name="Kiflezghi M."/>
            <person name="Wade K."/>
            <person name="Ball S.L."/>
            <person name="Bradley K.W."/>
            <person name="Asai D.J."/>
            <person name="Bowman C.A."/>
            <person name="Russell D.A."/>
            <person name="Pope W.H."/>
            <person name="Jacobs-Sera D."/>
            <person name="Hendrix R.W."/>
            <person name="Hatfull G.F."/>
        </authorList>
    </citation>
    <scope>NUCLEOTIDE SEQUENCE [LARGE SCALE GENOMIC DNA]</scope>
    <source>
        <strain evidence="2 3">DSM 27648</strain>
    </source>
</reference>